<gene>
    <name evidence="2" type="ORF">SAMN05444410_101355</name>
</gene>
<evidence type="ECO:0000259" key="1">
    <source>
        <dbReference type="Pfam" id="PF03625"/>
    </source>
</evidence>
<dbReference type="Pfam" id="PF03625">
    <property type="entry name" value="DUF302"/>
    <property type="match status" value="1"/>
</dbReference>
<organism evidence="2 3">
    <name type="scientific">Hydrobacter penzbergensis</name>
    <dbReference type="NCBI Taxonomy" id="1235997"/>
    <lineage>
        <taxon>Bacteria</taxon>
        <taxon>Pseudomonadati</taxon>
        <taxon>Bacteroidota</taxon>
        <taxon>Chitinophagia</taxon>
        <taxon>Chitinophagales</taxon>
        <taxon>Chitinophagaceae</taxon>
        <taxon>Hydrobacter</taxon>
    </lineage>
</organism>
<dbReference type="EMBL" id="FNNO01000001">
    <property type="protein sequence ID" value="SDW15065.1"/>
    <property type="molecule type" value="Genomic_DNA"/>
</dbReference>
<dbReference type="Proteomes" id="UP000198711">
    <property type="component" value="Unassembled WGS sequence"/>
</dbReference>
<dbReference type="AlphaFoldDB" id="A0A8X8IEF4"/>
<dbReference type="RefSeq" id="WP_092721504.1">
    <property type="nucleotide sequence ID" value="NZ_FNNO01000001.1"/>
</dbReference>
<protein>
    <submittedName>
        <fullName evidence="2">Uncharacterized conserved protein, DUF302 family</fullName>
    </submittedName>
</protein>
<name>A0A8X8IEF4_9BACT</name>
<dbReference type="CDD" id="cd14797">
    <property type="entry name" value="DUF302"/>
    <property type="match status" value="1"/>
</dbReference>
<evidence type="ECO:0000313" key="3">
    <source>
        <dbReference type="Proteomes" id="UP000198711"/>
    </source>
</evidence>
<dbReference type="InterPro" id="IPR035923">
    <property type="entry name" value="TT1751-like_sf"/>
</dbReference>
<dbReference type="InterPro" id="IPR005180">
    <property type="entry name" value="DUF302"/>
</dbReference>
<keyword evidence="3" id="KW-1185">Reference proteome</keyword>
<comment type="caution">
    <text evidence="2">The sequence shown here is derived from an EMBL/GenBank/DDBJ whole genome shotgun (WGS) entry which is preliminary data.</text>
</comment>
<dbReference type="PANTHER" id="PTHR38342:SF1">
    <property type="entry name" value="SLR5037 PROTEIN"/>
    <property type="match status" value="1"/>
</dbReference>
<dbReference type="InterPro" id="IPR016796">
    <property type="entry name" value="UCP021774"/>
</dbReference>
<dbReference type="PIRSF" id="PIRSF021774">
    <property type="entry name" value="UCP021774"/>
    <property type="match status" value="1"/>
</dbReference>
<dbReference type="PANTHER" id="PTHR38342">
    <property type="entry name" value="SLR5037 PROTEIN"/>
    <property type="match status" value="1"/>
</dbReference>
<sequence>MDYTISKKVNKNFIAAVDAVTGELKKEGFGVITEIDLKEKLKEKLGVDFRNYKILGACNPALAHKAVQLEDKIGVMLPCNILIQEKQNGEVEVSAINPLNSIGGVENEALHSIAEEVSGKLQNVIDRI</sequence>
<feature type="domain" description="DUF302" evidence="1">
    <location>
        <begin position="35"/>
        <end position="98"/>
    </location>
</feature>
<proteinExistence type="predicted"/>
<evidence type="ECO:0000313" key="2">
    <source>
        <dbReference type="EMBL" id="SDW15065.1"/>
    </source>
</evidence>
<accession>A0A8X8IEF4</accession>
<dbReference type="Gene3D" id="3.30.310.70">
    <property type="entry name" value="TT1751-like domain"/>
    <property type="match status" value="1"/>
</dbReference>
<reference evidence="2 3" key="1">
    <citation type="submission" date="2016-10" db="EMBL/GenBank/DDBJ databases">
        <authorList>
            <person name="Varghese N."/>
            <person name="Submissions S."/>
        </authorList>
    </citation>
    <scope>NUCLEOTIDE SEQUENCE [LARGE SCALE GENOMIC DNA]</scope>
    <source>
        <strain evidence="2 3">DSM 25353</strain>
    </source>
</reference>
<dbReference type="SUPFAM" id="SSF103247">
    <property type="entry name" value="TT1751-like"/>
    <property type="match status" value="1"/>
</dbReference>